<evidence type="ECO:0000313" key="15">
    <source>
        <dbReference type="Proteomes" id="UP000321504"/>
    </source>
</evidence>
<evidence type="ECO:0000259" key="2">
    <source>
        <dbReference type="Pfam" id="PF04892"/>
    </source>
</evidence>
<dbReference type="OrthoDB" id="9760450at2"/>
<dbReference type="OMA" id="HAMAYSG"/>
<dbReference type="EMBL" id="JACVHL010000018">
    <property type="protein sequence ID" value="MCC3806775.1"/>
    <property type="molecule type" value="Genomic_DNA"/>
</dbReference>
<keyword evidence="1" id="KW-1133">Transmembrane helix</keyword>
<evidence type="ECO:0000313" key="3">
    <source>
        <dbReference type="EMBL" id="HAS6679404.1"/>
    </source>
</evidence>
<evidence type="ECO:0000313" key="16">
    <source>
        <dbReference type="Proteomes" id="UP000464718"/>
    </source>
</evidence>
<reference evidence="3" key="6">
    <citation type="submission" date="2019-12" db="EMBL/GenBank/DDBJ databases">
        <authorList>
            <consortium name="NCBI Pathogen Detection Project"/>
        </authorList>
    </citation>
    <scope>NUCLEOTIDE SEQUENCE</scope>
    <source>
        <strain evidence="3">1930</strain>
    </source>
</reference>
<evidence type="ECO:0000313" key="12">
    <source>
        <dbReference type="EMBL" id="WAT90032.1"/>
    </source>
</evidence>
<dbReference type="GeneID" id="1190400"/>
<gene>
    <name evidence="7" type="primary">vanZ</name>
    <name evidence="4" type="ORF">ACX05_07510</name>
    <name evidence="8" type="ORF">AKG60_08785</name>
    <name evidence="9" type="ORF">EHC69_16160</name>
    <name evidence="10" type="ORF">FVP01_21080</name>
    <name evidence="7" type="ORF">HKB16_06465</name>
    <name evidence="6" type="ORF">HKB21_03465</name>
    <name evidence="3" type="ORF">I7278_21645</name>
    <name evidence="5" type="ORF">IB292_17220</name>
    <name evidence="11" type="ORF">M5598_01140</name>
    <name evidence="12" type="ORF">O1Q84_15825</name>
</gene>
<proteinExistence type="predicted"/>
<dbReference type="EMBL" id="VRMQ01000007">
    <property type="protein sequence ID" value="TXN14180.1"/>
    <property type="molecule type" value="Genomic_DNA"/>
</dbReference>
<evidence type="ECO:0000313" key="5">
    <source>
        <dbReference type="EMBL" id="MCC3806775.1"/>
    </source>
</evidence>
<feature type="transmembrane region" description="Helical" evidence="1">
    <location>
        <begin position="41"/>
        <end position="57"/>
    </location>
</feature>
<evidence type="ECO:0000313" key="18">
    <source>
        <dbReference type="Proteomes" id="UP000555836"/>
    </source>
</evidence>
<dbReference type="Proteomes" id="UP000191946">
    <property type="component" value="Unassembled WGS sequence"/>
</dbReference>
<evidence type="ECO:0000313" key="17">
    <source>
        <dbReference type="Proteomes" id="UP000518904"/>
    </source>
</evidence>
<evidence type="ECO:0000313" key="13">
    <source>
        <dbReference type="Proteomes" id="UP000037697"/>
    </source>
</evidence>
<feature type="domain" description="VanZ-like" evidence="2">
    <location>
        <begin position="36"/>
        <end position="109"/>
    </location>
</feature>
<name>A0A072JGM4_VIBPH</name>
<reference evidence="5" key="8">
    <citation type="submission" date="2020-09" db="EMBL/GenBank/DDBJ databases">
        <title>Genome sequence of Vibrio parahaemolyticus isolates.</title>
        <authorList>
            <person name="Hammerl J.A."/>
            <person name="Strauch E."/>
        </authorList>
    </citation>
    <scope>NUCLEOTIDE SEQUENCE</scope>
    <source>
        <strain evidence="5">17-VB00146</strain>
    </source>
</reference>
<reference evidence="12" key="10">
    <citation type="submission" date="2022-12" db="EMBL/GenBank/DDBJ databases">
        <title>Vibrio parahaemolyticus become highly virulent by producing novel Tc toxins.</title>
        <authorList>
            <person name="Yang F."/>
            <person name="You Y."/>
            <person name="Lai Q."/>
            <person name="Xu L."/>
            <person name="Li F."/>
        </authorList>
    </citation>
    <scope>NUCLEOTIDE SEQUENCE</scope>
    <source>
        <strain evidence="12">Vp-HL-202005</strain>
    </source>
</reference>
<evidence type="ECO:0000313" key="7">
    <source>
        <dbReference type="EMBL" id="NMU82524.1"/>
    </source>
</evidence>
<keyword evidence="1" id="KW-0812">Transmembrane</keyword>
<dbReference type="PANTHER" id="PTHR28008">
    <property type="entry name" value="DOMAIN PROTEIN, PUTATIVE (AFU_ORTHOLOGUE AFUA_3G10980)-RELATED"/>
    <property type="match status" value="1"/>
</dbReference>
<dbReference type="Proteomes" id="UP000856022">
    <property type="component" value="Unassembled WGS sequence"/>
</dbReference>
<dbReference type="RefSeq" id="WP_005456934.1">
    <property type="nucleotide sequence ID" value="NZ_CAJDZF010000039.1"/>
</dbReference>
<dbReference type="PANTHER" id="PTHR28008:SF1">
    <property type="entry name" value="DOMAIN PROTEIN, PUTATIVE (AFU_ORTHOLOGUE AFUA_3G10980)-RELATED"/>
    <property type="match status" value="1"/>
</dbReference>
<dbReference type="EMBL" id="CP114194">
    <property type="protein sequence ID" value="WAT90032.1"/>
    <property type="molecule type" value="Genomic_DNA"/>
</dbReference>
<reference evidence="11" key="9">
    <citation type="submission" date="2022-05" db="EMBL/GenBank/DDBJ databases">
        <title>Megaplasmid of Vibrio parahaemolyticus.</title>
        <authorList>
            <person name="Strauch E."/>
            <person name="Borowiak M."/>
        </authorList>
    </citation>
    <scope>NUCLEOTIDE SEQUENCE</scope>
    <source>
        <strain evidence="11">16-VB00198</strain>
    </source>
</reference>
<feature type="transmembrane region" description="Helical" evidence="1">
    <location>
        <begin position="89"/>
        <end position="109"/>
    </location>
</feature>
<evidence type="ECO:0000313" key="8">
    <source>
        <dbReference type="EMBL" id="OQK00849.1"/>
    </source>
</evidence>
<evidence type="ECO:0000313" key="10">
    <source>
        <dbReference type="EMBL" id="TXN14180.1"/>
    </source>
</evidence>
<dbReference type="EMBL" id="CP034298">
    <property type="protein sequence ID" value="QHH10757.1"/>
    <property type="molecule type" value="Genomic_DNA"/>
</dbReference>
<dbReference type="AlphaFoldDB" id="A0A072JGM4"/>
<dbReference type="Proteomes" id="UP001156560">
    <property type="component" value="Chromosome 1"/>
</dbReference>
<reference evidence="3" key="3">
    <citation type="journal article" date="2018" name="Genome Biol.">
        <title>SKESA: strategic k-mer extension for scrupulous assemblies.</title>
        <authorList>
            <person name="Souvorov A."/>
            <person name="Agarwala R."/>
            <person name="Lipman D.J."/>
        </authorList>
    </citation>
    <scope>NUCLEOTIDE SEQUENCE</scope>
    <source>
        <strain evidence="3">1930</strain>
    </source>
</reference>
<dbReference type="Proteomes" id="UP000037697">
    <property type="component" value="Unassembled WGS sequence"/>
</dbReference>
<dbReference type="Proteomes" id="UP000518904">
    <property type="component" value="Unassembled WGS sequence"/>
</dbReference>
<dbReference type="EMBL" id="DACQKT010000014">
    <property type="protein sequence ID" value="HAS6679404.1"/>
    <property type="molecule type" value="Genomic_DNA"/>
</dbReference>
<dbReference type="Proteomes" id="UP000321504">
    <property type="component" value="Unassembled WGS sequence"/>
</dbReference>
<dbReference type="Pfam" id="PF04892">
    <property type="entry name" value="VanZ"/>
    <property type="match status" value="1"/>
</dbReference>
<dbReference type="Proteomes" id="UP000464718">
    <property type="component" value="Chromosome i"/>
</dbReference>
<feature type="transmembrane region" description="Helical" evidence="1">
    <location>
        <begin position="64"/>
        <end position="83"/>
    </location>
</feature>
<dbReference type="Proteomes" id="UP001163036">
    <property type="component" value="Chromosome 1"/>
</dbReference>
<organism evidence="7 17">
    <name type="scientific">Vibrio parahaemolyticus</name>
    <dbReference type="NCBI Taxonomy" id="670"/>
    <lineage>
        <taxon>Bacteria</taxon>
        <taxon>Pseudomonadati</taxon>
        <taxon>Pseudomonadota</taxon>
        <taxon>Gammaproteobacteria</taxon>
        <taxon>Vibrionales</taxon>
        <taxon>Vibrionaceae</taxon>
        <taxon>Vibrio</taxon>
    </lineage>
</organism>
<protein>
    <submittedName>
        <fullName evidence="4">Antibiotic resistance protein VanZ</fullName>
    </submittedName>
    <submittedName>
        <fullName evidence="7">VanZ family protein</fullName>
    </submittedName>
</protein>
<reference evidence="4 13" key="1">
    <citation type="submission" date="2015-07" db="EMBL/GenBank/DDBJ databases">
        <title>Foodborne Vibrio parahaemolyticus Isolates.</title>
        <authorList>
            <person name="Ronholm J."/>
            <person name="Petronella N."/>
            <person name="Kenwell R."/>
            <person name="Banerjee S."/>
        </authorList>
    </citation>
    <scope>NUCLEOTIDE SEQUENCE [LARGE SCALE GENOMIC DNA]</scope>
    <source>
        <strain evidence="4 13">HS-06-05</strain>
    </source>
</reference>
<dbReference type="Proteomes" id="UP000726777">
    <property type="component" value="Unassembled WGS sequence"/>
</dbReference>
<reference evidence="10 15" key="5">
    <citation type="submission" date="2019-08" db="EMBL/GenBank/DDBJ databases">
        <title>Emerging of two pre-pandemic pathogenic O4:KUT lineages of Vibrio parahaemolyticus in coastal eastern China.</title>
        <authorList>
            <person name="Yu H."/>
        </authorList>
    </citation>
    <scope>NUCLEOTIDE SEQUENCE [LARGE SCALE GENOMIC DNA]</scope>
    <source>
        <strain evidence="10 15">HZ17-383</strain>
    </source>
</reference>
<dbReference type="EMBL" id="JABCLB010000774">
    <property type="protein sequence ID" value="NMU82524.1"/>
    <property type="molecule type" value="Genomic_DNA"/>
</dbReference>
<evidence type="ECO:0000313" key="4">
    <source>
        <dbReference type="EMBL" id="KOY36128.1"/>
    </source>
</evidence>
<reference evidence="8 14" key="2">
    <citation type="submission" date="2015-08" db="EMBL/GenBank/DDBJ databases">
        <title>Draft Genome Sequences of Vibrio parahaemolyticus Strains.</title>
        <authorList>
            <person name="Gonzalez-Escalona N."/>
            <person name="DePaola A."/>
        </authorList>
    </citation>
    <scope>NUCLEOTIDE SEQUENCE [LARGE SCALE GENOMIC DNA]</scope>
    <source>
        <strain evidence="8 14">CFSAN001621</strain>
    </source>
</reference>
<sequence>MNLTAARFVILSYAILIAFLSLSSGELQDWGNIAYLDKMQHAMAYSGFAFLGCFCVWRWRQRWAVAMGILLFSAVIEWLQGYVGRQTSWLDLVANSTGILTGLLCYRIWSLYRPRLVKSLYSIR</sequence>
<accession>A0A072JGM4</accession>
<keyword evidence="14" id="KW-1185">Reference proteome</keyword>
<dbReference type="Proteomes" id="UP000555836">
    <property type="component" value="Unassembled WGS sequence"/>
</dbReference>
<dbReference type="NCBIfam" id="NF037970">
    <property type="entry name" value="vanZ_1"/>
    <property type="match status" value="1"/>
</dbReference>
<dbReference type="EMBL" id="JABCLD010000444">
    <property type="protein sequence ID" value="NMU24676.1"/>
    <property type="molecule type" value="Genomic_DNA"/>
</dbReference>
<dbReference type="EMBL" id="LIRS01000055">
    <property type="protein sequence ID" value="KOY36128.1"/>
    <property type="molecule type" value="Genomic_DNA"/>
</dbReference>
<evidence type="ECO:0000256" key="1">
    <source>
        <dbReference type="SAM" id="Phobius"/>
    </source>
</evidence>
<dbReference type="InterPro" id="IPR006976">
    <property type="entry name" value="VanZ-like"/>
</dbReference>
<reference evidence="17 18" key="7">
    <citation type="submission" date="2020-04" db="EMBL/GenBank/DDBJ databases">
        <title>Whole-genome sequencing of Vibrio spp. from China reveals different genetic environments of blaCTX-M-14 among diverse lineages.</title>
        <authorList>
            <person name="Zheng Z."/>
            <person name="Ye L."/>
            <person name="Chen S."/>
        </authorList>
    </citation>
    <scope>NUCLEOTIDE SEQUENCE [LARGE SCALE GENOMIC DNA]</scope>
    <source>
        <strain evidence="7 17">Vb0551</strain>
        <strain evidence="6 18">Vb0574</strain>
    </source>
</reference>
<reference evidence="9 16" key="4">
    <citation type="submission" date="2018-12" db="EMBL/GenBank/DDBJ databases">
        <title>Genomic insights into the evolutionary origins and pathogenicity of five Vibrio parahaemolyticus strains isolated from the shrimp with acute hepatopancreatic necrosis disease (AHPND).</title>
        <authorList>
            <person name="Yang Q."/>
            <person name="Dong X."/>
            <person name="Xie G."/>
            <person name="Fu S."/>
            <person name="Zou P."/>
            <person name="Sun J."/>
            <person name="Wang Y."/>
            <person name="Huang J."/>
        </authorList>
    </citation>
    <scope>NUCLEOTIDE SEQUENCE [LARGE SCALE GENOMIC DNA]</scope>
    <source>
        <strain evidence="9 16">20160303005-1</strain>
    </source>
</reference>
<evidence type="ECO:0000313" key="9">
    <source>
        <dbReference type="EMBL" id="QHH10757.1"/>
    </source>
</evidence>
<evidence type="ECO:0000313" key="14">
    <source>
        <dbReference type="Proteomes" id="UP000191946"/>
    </source>
</evidence>
<dbReference type="EMBL" id="CP097355">
    <property type="protein sequence ID" value="UYV26651.1"/>
    <property type="molecule type" value="Genomic_DNA"/>
</dbReference>
<keyword evidence="1" id="KW-0472">Membrane</keyword>
<evidence type="ECO:0000313" key="11">
    <source>
        <dbReference type="EMBL" id="UYV26651.1"/>
    </source>
</evidence>
<evidence type="ECO:0000313" key="6">
    <source>
        <dbReference type="EMBL" id="NMU24676.1"/>
    </source>
</evidence>
<dbReference type="EMBL" id="LHQV01000011">
    <property type="protein sequence ID" value="OQK00849.1"/>
    <property type="molecule type" value="Genomic_DNA"/>
</dbReference>